<keyword evidence="2" id="KW-1133">Transmembrane helix</keyword>
<organism evidence="4 5">
    <name type="scientific">Maribacter algarum</name>
    <name type="common">ex Zhang et al. 2020</name>
    <dbReference type="NCBI Taxonomy" id="2578118"/>
    <lineage>
        <taxon>Bacteria</taxon>
        <taxon>Pseudomonadati</taxon>
        <taxon>Bacteroidota</taxon>
        <taxon>Flavobacteriia</taxon>
        <taxon>Flavobacteriales</taxon>
        <taxon>Flavobacteriaceae</taxon>
        <taxon>Maribacter</taxon>
    </lineage>
</organism>
<dbReference type="SUPFAM" id="SSF48695">
    <property type="entry name" value="Multiheme cytochromes"/>
    <property type="match status" value="1"/>
</dbReference>
<evidence type="ECO:0000313" key="4">
    <source>
        <dbReference type="EMBL" id="TMM58500.1"/>
    </source>
</evidence>
<evidence type="ECO:0000259" key="3">
    <source>
        <dbReference type="Pfam" id="PF13435"/>
    </source>
</evidence>
<dbReference type="Gene3D" id="1.10.1130.10">
    <property type="entry name" value="Flavocytochrome C3, Chain A"/>
    <property type="match status" value="1"/>
</dbReference>
<dbReference type="OrthoDB" id="9814800at2"/>
<proteinExistence type="predicted"/>
<accession>A0A5S3PU78</accession>
<dbReference type="Gene3D" id="3.90.10.10">
    <property type="entry name" value="Cytochrome C3"/>
    <property type="match status" value="1"/>
</dbReference>
<protein>
    <recommendedName>
        <fullName evidence="3">Cytochrome c-552/4 domain-containing protein</fullName>
    </recommendedName>
</protein>
<comment type="caution">
    <text evidence="4">The sequence shown here is derived from an EMBL/GenBank/DDBJ whole genome shotgun (WGS) entry which is preliminary data.</text>
</comment>
<dbReference type="EMBL" id="VATY01000001">
    <property type="protein sequence ID" value="TMM58500.1"/>
    <property type="molecule type" value="Genomic_DNA"/>
</dbReference>
<keyword evidence="1" id="KW-0732">Signal</keyword>
<dbReference type="InterPro" id="IPR023155">
    <property type="entry name" value="Cyt_c-552/4"/>
</dbReference>
<keyword evidence="2" id="KW-0472">Membrane</keyword>
<dbReference type="Pfam" id="PF13435">
    <property type="entry name" value="Cytochrome_C554"/>
    <property type="match status" value="1"/>
</dbReference>
<reference evidence="4 5" key="1">
    <citation type="submission" date="2019-05" db="EMBL/GenBank/DDBJ databases">
        <authorList>
            <person name="Zhang J.-Y."/>
            <person name="Feg X."/>
            <person name="Du Z.-J."/>
        </authorList>
    </citation>
    <scope>NUCLEOTIDE SEQUENCE [LARGE SCALE GENOMIC DNA]</scope>
    <source>
        <strain evidence="4 5">RZ26</strain>
    </source>
</reference>
<keyword evidence="2" id="KW-0812">Transmembrane</keyword>
<gene>
    <name evidence="4" type="ORF">FEE95_03450</name>
</gene>
<evidence type="ECO:0000256" key="1">
    <source>
        <dbReference type="ARBA" id="ARBA00022729"/>
    </source>
</evidence>
<dbReference type="PANTHER" id="PTHR35038:SF8">
    <property type="entry name" value="C-TYPE POLYHEME CYTOCHROME OMCC"/>
    <property type="match status" value="1"/>
</dbReference>
<name>A0A5S3PU78_9FLAO</name>
<dbReference type="PANTHER" id="PTHR35038">
    <property type="entry name" value="DISSIMILATORY SULFITE REDUCTASE SIRA"/>
    <property type="match status" value="1"/>
</dbReference>
<dbReference type="InterPro" id="IPR051829">
    <property type="entry name" value="Multiheme_Cytochr_ET"/>
</dbReference>
<evidence type="ECO:0000313" key="5">
    <source>
        <dbReference type="Proteomes" id="UP000310314"/>
    </source>
</evidence>
<evidence type="ECO:0000256" key="2">
    <source>
        <dbReference type="SAM" id="Phobius"/>
    </source>
</evidence>
<dbReference type="InterPro" id="IPR036280">
    <property type="entry name" value="Multihaem_cyt_sf"/>
</dbReference>
<dbReference type="CDD" id="cd08168">
    <property type="entry name" value="Cytochrom_C3"/>
    <property type="match status" value="1"/>
</dbReference>
<feature type="domain" description="Cytochrome c-552/4" evidence="3">
    <location>
        <begin position="180"/>
        <end position="218"/>
    </location>
</feature>
<sequence length="405" mass="45702">MIKKKFFLNSTILLVILLLAVLIYHCKNPKIESEYLSPAALAIHSNGEQFVGSETCMECHADIYASHMQTAHLNTSSPGNAESIKGSFEKGSNILDLESVAFKMLPKDGSFYQHTEIKNRLLEKPPARFDIVIGSGVRGQSYLTWEEDKLFQLQASYYTPTNSWVNSPGFPSYSLDRPIRDACIKCHVTFVKNKDFSGQGNTYEKSQFIYGVDCERCHRPAKKHVVFHRNNPSELKAQFMIKYDTLSRQQRLDACAQCHSGPRDRILQGNSFSFLVGNNLNEYARNFYKGNQNTPLDVHGNQYGLLTKSECFKQTKTMDCATCHNPHKNERGETGSFNQKCIACHTESVICTGESDKIQQMGNNCIACHMPTTPSKSMTVQLASDSLETSFNIRTHLIAIYRNDN</sequence>
<dbReference type="RefSeq" id="WP_138656432.1">
    <property type="nucleotide sequence ID" value="NZ_VATY01000001.1"/>
</dbReference>
<keyword evidence="5" id="KW-1185">Reference proteome</keyword>
<dbReference type="Proteomes" id="UP000310314">
    <property type="component" value="Unassembled WGS sequence"/>
</dbReference>
<dbReference type="AlphaFoldDB" id="A0A5S3PU78"/>
<feature type="transmembrane region" description="Helical" evidence="2">
    <location>
        <begin position="7"/>
        <end position="25"/>
    </location>
</feature>